<evidence type="ECO:0000256" key="1">
    <source>
        <dbReference type="ARBA" id="ARBA00004141"/>
    </source>
</evidence>
<dbReference type="InterPro" id="IPR011989">
    <property type="entry name" value="ARM-like"/>
</dbReference>
<dbReference type="FunFam" id="3.30.200.20:FF:000179">
    <property type="entry name" value="SCY1 like pseudokinase 2"/>
    <property type="match status" value="1"/>
</dbReference>
<accession>A0AAN8PKC5</accession>
<dbReference type="SUPFAM" id="SSF48371">
    <property type="entry name" value="ARM repeat"/>
    <property type="match status" value="1"/>
</dbReference>
<dbReference type="PRINTS" id="PR00259">
    <property type="entry name" value="TMFOUR"/>
</dbReference>
<feature type="transmembrane region" description="Helical" evidence="7">
    <location>
        <begin position="882"/>
        <end position="905"/>
    </location>
</feature>
<dbReference type="FunFam" id="1.25.10.10:FF:000189">
    <property type="entry name" value="SCY1-like pseudokinase 2"/>
    <property type="match status" value="1"/>
</dbReference>
<dbReference type="GO" id="GO:0004672">
    <property type="term" value="F:protein kinase activity"/>
    <property type="evidence" value="ECO:0007669"/>
    <property type="project" value="InterPro"/>
</dbReference>
<dbReference type="InterPro" id="IPR011009">
    <property type="entry name" value="Kinase-like_dom_sf"/>
</dbReference>
<dbReference type="InterPro" id="IPR008952">
    <property type="entry name" value="Tetraspanin_EC2_sf"/>
</dbReference>
<comment type="similarity">
    <text evidence="6">Belongs to the protein kinase superfamily.</text>
</comment>
<protein>
    <recommendedName>
        <fullName evidence="8">Protein kinase domain-containing protein</fullName>
    </recommendedName>
</protein>
<comment type="caution">
    <text evidence="9">The sequence shown here is derived from an EMBL/GenBank/DDBJ whole genome shotgun (WGS) entry which is preliminary data.</text>
</comment>
<feature type="transmembrane region" description="Helical" evidence="7">
    <location>
        <begin position="814"/>
        <end position="834"/>
    </location>
</feature>
<dbReference type="EMBL" id="JAWJWE010000004">
    <property type="protein sequence ID" value="KAK6636621.1"/>
    <property type="molecule type" value="Genomic_DNA"/>
</dbReference>
<organism evidence="9 10">
    <name type="scientific">Polyplax serrata</name>
    <name type="common">Common mouse louse</name>
    <dbReference type="NCBI Taxonomy" id="468196"/>
    <lineage>
        <taxon>Eukaryota</taxon>
        <taxon>Metazoa</taxon>
        <taxon>Ecdysozoa</taxon>
        <taxon>Arthropoda</taxon>
        <taxon>Hexapoda</taxon>
        <taxon>Insecta</taxon>
        <taxon>Pterygota</taxon>
        <taxon>Neoptera</taxon>
        <taxon>Paraneoptera</taxon>
        <taxon>Psocodea</taxon>
        <taxon>Troctomorpha</taxon>
        <taxon>Phthiraptera</taxon>
        <taxon>Anoplura</taxon>
        <taxon>Polyplacidae</taxon>
        <taxon>Polyplax</taxon>
    </lineage>
</organism>
<proteinExistence type="inferred from homology"/>
<evidence type="ECO:0000256" key="6">
    <source>
        <dbReference type="ARBA" id="ARBA00038349"/>
    </source>
</evidence>
<dbReference type="Gene3D" id="1.10.510.10">
    <property type="entry name" value="Transferase(Phosphotransferase) domain 1"/>
    <property type="match status" value="1"/>
</dbReference>
<dbReference type="PANTHER" id="PTHR12984:SF6">
    <property type="entry name" value="SCY1-LIKE PROTEIN 2"/>
    <property type="match status" value="1"/>
</dbReference>
<dbReference type="Gene3D" id="1.25.10.10">
    <property type="entry name" value="Leucine-rich Repeat Variant"/>
    <property type="match status" value="1"/>
</dbReference>
<evidence type="ECO:0000259" key="8">
    <source>
        <dbReference type="PROSITE" id="PS50011"/>
    </source>
</evidence>
<dbReference type="InterPro" id="IPR018499">
    <property type="entry name" value="Tetraspanin/Peripherin"/>
</dbReference>
<reference evidence="9 10" key="1">
    <citation type="submission" date="2023-10" db="EMBL/GenBank/DDBJ databases">
        <title>Genomes of two closely related lineages of the louse Polyplax serrata with different host specificities.</title>
        <authorList>
            <person name="Martinu J."/>
            <person name="Tarabai H."/>
            <person name="Stefka J."/>
            <person name="Hypsa V."/>
        </authorList>
    </citation>
    <scope>NUCLEOTIDE SEQUENCE [LARGE SCALE GENOMIC DNA]</scope>
    <source>
        <strain evidence="9">HR10_N</strain>
    </source>
</reference>
<dbReference type="Pfam" id="PF00069">
    <property type="entry name" value="Pkinase"/>
    <property type="match status" value="1"/>
</dbReference>
<evidence type="ECO:0000313" key="9">
    <source>
        <dbReference type="EMBL" id="KAK6636621.1"/>
    </source>
</evidence>
<dbReference type="PROSITE" id="PS50011">
    <property type="entry name" value="PROTEIN_KINASE_DOM"/>
    <property type="match status" value="1"/>
</dbReference>
<dbReference type="CDD" id="cd14011">
    <property type="entry name" value="PK_SCY1_like"/>
    <property type="match status" value="1"/>
</dbReference>
<dbReference type="InterPro" id="IPR051177">
    <property type="entry name" value="CIK-Related_Protein"/>
</dbReference>
<dbReference type="InterPro" id="IPR018503">
    <property type="entry name" value="Tetraspanin_CS"/>
</dbReference>
<evidence type="ECO:0000256" key="5">
    <source>
        <dbReference type="ARBA" id="ARBA00023136"/>
    </source>
</evidence>
<dbReference type="InterPro" id="IPR000719">
    <property type="entry name" value="Prot_kinase_dom"/>
</dbReference>
<feature type="domain" description="Protein kinase" evidence="8">
    <location>
        <begin position="34"/>
        <end position="324"/>
    </location>
</feature>
<dbReference type="AlphaFoldDB" id="A0AAN8PKC5"/>
<dbReference type="SUPFAM" id="SSF56112">
    <property type="entry name" value="Protein kinase-like (PK-like)"/>
    <property type="match status" value="1"/>
</dbReference>
<dbReference type="GO" id="GO:0005524">
    <property type="term" value="F:ATP binding"/>
    <property type="evidence" value="ECO:0007669"/>
    <property type="project" value="InterPro"/>
</dbReference>
<keyword evidence="5 7" id="KW-0472">Membrane</keyword>
<sequence>MDVFNKLKSTVTNTVSQFSGVLPGNPVTREYEVTSQTCSAGPGLMWKVYHGFKKSTKQEASIFVFEKRLLEKWPRENKEVILESLKHGVTQLTKLRHPQILTVQHPLEESRESLAFATEPVLSSLSNALKNQETASSPIGQKKEQKLFDLEIKYGLLQVAEGLAFLHSDVKLLHRNISPESILINQQGAWKIFGFDFCVHGDVKQDGTVTWSSAEYSQYLPSIVQPDLDYLAPEIGLTNSSPSASSDMFSLGMLIYAIYNNGKPFISYNGDRNYYIKKISELKNMQKTFLSSIPSGLQDLVKMMLHSTPELRPDPHQFAKVDFFEDVGVKTLNYLDSLFQWDKLQKSQFYKGLPPIIQNFPHRICLFRVMPCLGKEFANSSMVPFVLPAVLQVAESCTQQEYMTHIFQYLQTAMKMTSPVQILLILMQKMELLLKLTPAEEVKTDVLPMFYRALESDVQQIQEICLSVLPTFSGLIDYSAMKNAVLPRIKRTCIKTNFLGVRVNSLVCIGKLLDSLDKWLVLDEILPFLQEIPSREPPVLMGILGIYKITLNHKKLGIPKDVIATKVVPFLMPLTIENGLTLNQFNTLFAVLKDMISRVESEHRLKIEQLNAMSQQTSTMTTGPSLQEEIFPSQKNTEPKTDLEAIFSTLGSPKETVTSPTAGNLSLEDKQRLVKQQETMQRFIAQPSLIPSTKVTNELPKNKPTDLTDALLQSNLNEMKLFSNTTSPAVTSNKTALPNNFSGLSLQPQLSSVTWNQGMNQTMLQTNTWTQPTQPIMSPPFTGPNPAFGLGNKNQNILTHQSFSQNLISDPTNLSLLSPIVIGLAILALAIWLLTDPSAYISVTQDEASFKSGIYVLLAIGILILIVGILGCCGACSESQCLLISFFCTLLVVVAAEIAAGAWAYTNKTELENLVKVSLQKTIQEEYGVINSRTITIDTIQQELKCCGANGPADWANSQFNNKKAKLDLSVSSVLEHYEIPASCCKGDKDDVVCKTGRIGKGTLPISGIIHEVGCIPKMYEYLESYLTIVIIIIAVIALLEVLGLILSLILCCAVQFVNRYKA</sequence>
<dbReference type="PANTHER" id="PTHR12984">
    <property type="entry name" value="SCY1-RELATED S/T PROTEIN KINASE-LIKE"/>
    <property type="match status" value="1"/>
</dbReference>
<evidence type="ECO:0000256" key="3">
    <source>
        <dbReference type="ARBA" id="ARBA00022692"/>
    </source>
</evidence>
<gene>
    <name evidence="9" type="ORF">RUM43_010283</name>
</gene>
<evidence type="ECO:0000256" key="2">
    <source>
        <dbReference type="ARBA" id="ARBA00006840"/>
    </source>
</evidence>
<dbReference type="SMART" id="SM00220">
    <property type="entry name" value="S_TKc"/>
    <property type="match status" value="1"/>
</dbReference>
<evidence type="ECO:0000256" key="7">
    <source>
        <dbReference type="SAM" id="Phobius"/>
    </source>
</evidence>
<comment type="similarity">
    <text evidence="2">Belongs to the tetraspanin (TM4SF) family.</text>
</comment>
<evidence type="ECO:0000256" key="4">
    <source>
        <dbReference type="ARBA" id="ARBA00022989"/>
    </source>
</evidence>
<keyword evidence="3 7" id="KW-0812">Transmembrane</keyword>
<dbReference type="InterPro" id="IPR016024">
    <property type="entry name" value="ARM-type_fold"/>
</dbReference>
<dbReference type="Pfam" id="PF00335">
    <property type="entry name" value="Tetraspanin"/>
    <property type="match status" value="1"/>
</dbReference>
<dbReference type="PROSITE" id="PS00421">
    <property type="entry name" value="TM4_1"/>
    <property type="match status" value="1"/>
</dbReference>
<dbReference type="Proteomes" id="UP001372834">
    <property type="component" value="Unassembled WGS sequence"/>
</dbReference>
<keyword evidence="4 7" id="KW-1133">Transmembrane helix</keyword>
<feature type="transmembrane region" description="Helical" evidence="7">
    <location>
        <begin position="1026"/>
        <end position="1058"/>
    </location>
</feature>
<name>A0AAN8PKC5_POLSC</name>
<evidence type="ECO:0000313" key="10">
    <source>
        <dbReference type="Proteomes" id="UP001372834"/>
    </source>
</evidence>
<dbReference type="Gene3D" id="3.30.200.20">
    <property type="entry name" value="Phosphorylase Kinase, domain 1"/>
    <property type="match status" value="1"/>
</dbReference>
<comment type="subcellular location">
    <subcellularLocation>
        <location evidence="1">Membrane</location>
        <topology evidence="1">Multi-pass membrane protein</topology>
    </subcellularLocation>
</comment>
<feature type="transmembrane region" description="Helical" evidence="7">
    <location>
        <begin position="854"/>
        <end position="875"/>
    </location>
</feature>
<dbReference type="Gene3D" id="1.10.1450.10">
    <property type="entry name" value="Tetraspanin"/>
    <property type="match status" value="1"/>
</dbReference>
<dbReference type="SUPFAM" id="SSF48652">
    <property type="entry name" value="Tetraspanin"/>
    <property type="match status" value="1"/>
</dbReference>
<dbReference type="GO" id="GO:0016020">
    <property type="term" value="C:membrane"/>
    <property type="evidence" value="ECO:0007669"/>
    <property type="project" value="UniProtKB-SubCell"/>
</dbReference>